<dbReference type="EMBL" id="QZCW01000002">
    <property type="protein sequence ID" value="MCW5321668.1"/>
    <property type="molecule type" value="Genomic_DNA"/>
</dbReference>
<keyword evidence="3" id="KW-0732">Signal</keyword>
<dbReference type="InterPro" id="IPR045351">
    <property type="entry name" value="DUF6531"/>
</dbReference>
<dbReference type="InterPro" id="IPR056823">
    <property type="entry name" value="TEN-like_YD-shell"/>
</dbReference>
<evidence type="ECO:0000256" key="2">
    <source>
        <dbReference type="SAM" id="MobiDB-lite"/>
    </source>
</evidence>
<feature type="region of interest" description="Disordered" evidence="2">
    <location>
        <begin position="265"/>
        <end position="285"/>
    </location>
</feature>
<dbReference type="PANTHER" id="PTHR32305:SF15">
    <property type="entry name" value="PROTEIN RHSA-RELATED"/>
    <property type="match status" value="1"/>
</dbReference>
<dbReference type="Pfam" id="PF20148">
    <property type="entry name" value="DUF6531"/>
    <property type="match status" value="1"/>
</dbReference>
<reference evidence="8" key="1">
    <citation type="submission" date="2023-07" db="EMBL/GenBank/DDBJ databases">
        <title>Verminephrobacter genomes.</title>
        <authorList>
            <person name="Lund M.B."/>
        </authorList>
    </citation>
    <scope>NUCLEOTIDE SEQUENCE [LARGE SCALE GENOMIC DNA]</scope>
    <source>
        <strain evidence="8">AtM5-05</strain>
    </source>
</reference>
<feature type="region of interest" description="Disordered" evidence="2">
    <location>
        <begin position="647"/>
        <end position="669"/>
    </location>
</feature>
<feature type="compositionally biased region" description="Polar residues" evidence="2">
    <location>
        <begin position="78"/>
        <end position="94"/>
    </location>
</feature>
<dbReference type="Pfam" id="PF05593">
    <property type="entry name" value="RHS_repeat"/>
    <property type="match status" value="1"/>
</dbReference>
<evidence type="ECO:0008006" key="9">
    <source>
        <dbReference type="Google" id="ProtNLM"/>
    </source>
</evidence>
<dbReference type="InterPro" id="IPR050708">
    <property type="entry name" value="T6SS_VgrG/RHS"/>
</dbReference>
<evidence type="ECO:0000256" key="1">
    <source>
        <dbReference type="ARBA" id="ARBA00022737"/>
    </source>
</evidence>
<dbReference type="Proteomes" id="UP001208935">
    <property type="component" value="Unassembled WGS sequence"/>
</dbReference>
<dbReference type="InterPro" id="IPR018712">
    <property type="entry name" value="Tle1-like_cat"/>
</dbReference>
<dbReference type="Gene3D" id="2.180.10.10">
    <property type="entry name" value="RHS repeat-associated core"/>
    <property type="match status" value="2"/>
</dbReference>
<feature type="region of interest" description="Disordered" evidence="2">
    <location>
        <begin position="1138"/>
        <end position="1159"/>
    </location>
</feature>
<sequence length="1796" mass="199647">MMHPKQLLQAACLVWAVLLGQSVSAGPLDGLPGGKTPGTCDPKRQSCMPGTEQPDPAGPGGGVCSPTPGGATCGSPGPASQGNTSGTNQGAGNPINVISGNKYQREEDMPALPGLLGLEIVRHYNSQYGRSNVPPGILGRGWKLSYETDLYDIGNTVQIVQADGTRIIFKKTAQDPSQCASEQPDNGVVSIRNAGRTPRTQQYLWRWTDGRELLFNHRGRLMRISLPSGESVQLQYGAQGRLQQVTDPQGRKLRLNYREDRLEHYVKSSQASAKPPPRYDGVQSMDSPTGRFEYRYGSALPQGSEQTKAQEFREQQELASANLVQVSHPAEQGKGITRHYHYEDARFPTLLTGISVSGQGSDGRPMNERIASYGYDALAISSVRGAPDSDTEKVTLDTRTPRQTVLTNSQGQKTTYRHGIIAMQWRLLEVRGAGCASCGPSNERYQYDAMGRMTEVTQLDPQGQPVSGKRTELDIYGRPVKISTVAYAKGRAQPAQWQLRYGYAQNARVQYAPELIARPSVVPGREQQTRIRYNAAGQPTEVSESGFSPLDTQGRPIANAEQATPISRTTHYRYAMIGGKSVLVEIDGPLKTPQDSDVTRLEWDRGGGFITRIEQPGGRRSQIEHDPRTGLITQVSNEQNEQTRFRYNSATQLISTRSTGPGRSRPQEQSYRYDALGQLSETGQGSLDADNDKAEEAYRPQIRLSVDAQGRLQWQANAHGVIVHNRYDSESRLLETGRYSAGMAQQQHYRYDAQGQLLATWDNTGAVLHIGYDVRGQIQDLTDGAGRSRLLPQAGTADAQPMRDDFGRIVRTSNPDAGASIWEYDAADRLIANRDAAGNQAHYAYDISGRILRQDISDAADPKKTTTTTWHYTGSQLTALEHPTQSEHYQHDPQGLRTERRTIRHQADGSTRNSLTRYTYDEQGNVLSTSLPDGSRLIYQRDPQGQIVALQRSRIQTRWLQWLSPPQTIVQDLKRDLVGLSQLRTGNGIEAHYQRSQEGVLARVVYRRTQPTRTARRAAAAELLGQTSQLLLGVRSAHAQSAPTKPADHETDTEALPGALGLAADPQALMDQRYLWDTRGNLLHREDRAGESARSSYAYDARNRLVAGVQAQGQKNQVNRYHYDPDERRVLSQQGVETQDELEKATQQTRYPAQSHRWSEEQAQGATAVLARYDANGQPTQIGQREYQWDALGKLTEVREKGTSLARYHYNHRGERISKTTASSSTAYLYEDRQLSAELDAQGRITRQYIYLANRPIAVIDTPAGRPLADAPRGVLADLKIIVQSWFEQAEKIVWLHANHLGAIEAATDAQGQLVWQASYAPFGQANIRTVRLDAQAAQTDFTLNLRLPGQYADSETGLYYNGQRYYDPERGQYLTPDPLGTPDGPNPYSYVRYNPLKYIDPDGLVLFAFDGTGNSKDKSELSKSGDSMTNVVSFQNYYEKSNGGIRYISGVGTTDMSDPTRPIEPKTCLVPLVIPTTQDKGLNCTGPERIERMIEYFNTEAKDTKEDETMQVDIIGFSRGAAQARDFANRIAEKTDSKGWYRYKNKKTKEEVCRKVNFRFMGLWDTVLSTNFSSHQNYQLAIPAQFSYVAHAVALNEHRGDPNSPYRPMANGKSSWGEFPLESIMGTEIPKDKTRIEQGFIGSHSDIGGGYKDNSLSKVALAWMVEQARSAGVEMSKKSIDMPPNPVLHDKSTNIALGEATGRLEDRDVRYTDGRKVKQLKMTGTGLTYAEIKKHNLISYTPRDLVPRIDMDPSLPLPPETKYLYTTDETGTVNMGSYRDWLSKNGYKLGNLVIK</sequence>
<keyword evidence="8" id="KW-1185">Reference proteome</keyword>
<keyword evidence="1" id="KW-0677">Repeat</keyword>
<dbReference type="RefSeq" id="WP_265282255.1">
    <property type="nucleotide sequence ID" value="NZ_QZCW01000002.1"/>
</dbReference>
<dbReference type="InterPro" id="IPR006530">
    <property type="entry name" value="YD"/>
</dbReference>
<dbReference type="Pfam" id="PF09994">
    <property type="entry name" value="T6SS_Tle1-like_cat"/>
    <property type="match status" value="1"/>
</dbReference>
<evidence type="ECO:0000313" key="7">
    <source>
        <dbReference type="EMBL" id="MCW5321668.1"/>
    </source>
</evidence>
<protein>
    <recommendedName>
        <fullName evidence="9">RHS repeat-associated core domain-containing protein</fullName>
    </recommendedName>
</protein>
<evidence type="ECO:0000256" key="3">
    <source>
        <dbReference type="SAM" id="SignalP"/>
    </source>
</evidence>
<feature type="chain" id="PRO_5047451405" description="RHS repeat-associated core domain-containing protein" evidence="3">
    <location>
        <begin position="26"/>
        <end position="1796"/>
    </location>
</feature>
<name>A0ABT3KTM7_9BURK</name>
<dbReference type="NCBIfam" id="TIGR01643">
    <property type="entry name" value="YD_repeat_2x"/>
    <property type="match status" value="4"/>
</dbReference>
<dbReference type="PANTHER" id="PTHR32305">
    <property type="match status" value="1"/>
</dbReference>
<proteinExistence type="predicted"/>
<evidence type="ECO:0000259" key="6">
    <source>
        <dbReference type="Pfam" id="PF25023"/>
    </source>
</evidence>
<evidence type="ECO:0000259" key="4">
    <source>
        <dbReference type="Pfam" id="PF09994"/>
    </source>
</evidence>
<dbReference type="Pfam" id="PF25023">
    <property type="entry name" value="TEN_YD-shell"/>
    <property type="match status" value="2"/>
</dbReference>
<feature type="signal peptide" evidence="3">
    <location>
        <begin position="1"/>
        <end position="25"/>
    </location>
</feature>
<evidence type="ECO:0000313" key="8">
    <source>
        <dbReference type="Proteomes" id="UP001208935"/>
    </source>
</evidence>
<organism evidence="7 8">
    <name type="scientific">Verminephrobacter aporrectodeae subsp. tuberculatae</name>
    <dbReference type="NCBI Taxonomy" id="1110392"/>
    <lineage>
        <taxon>Bacteria</taxon>
        <taxon>Pseudomonadati</taxon>
        <taxon>Pseudomonadota</taxon>
        <taxon>Betaproteobacteria</taxon>
        <taxon>Burkholderiales</taxon>
        <taxon>Comamonadaceae</taxon>
        <taxon>Verminephrobacter</taxon>
    </lineage>
</organism>
<dbReference type="NCBIfam" id="TIGR03696">
    <property type="entry name" value="Rhs_assc_core"/>
    <property type="match status" value="1"/>
</dbReference>
<feature type="region of interest" description="Disordered" evidence="2">
    <location>
        <begin position="27"/>
        <end position="94"/>
    </location>
</feature>
<feature type="domain" description="Teneurin-like YD-shell" evidence="6">
    <location>
        <begin position="1071"/>
        <end position="1251"/>
    </location>
</feature>
<dbReference type="InterPro" id="IPR022385">
    <property type="entry name" value="Rhs_assc_core"/>
</dbReference>
<feature type="domain" description="T6SS Phospholipase effector Tle1-like catalytic" evidence="4">
    <location>
        <begin position="1537"/>
        <end position="1668"/>
    </location>
</feature>
<feature type="domain" description="Teneurin-like YD-shell" evidence="6">
    <location>
        <begin position="702"/>
        <end position="880"/>
    </location>
</feature>
<dbReference type="Gene3D" id="3.90.930.1">
    <property type="match status" value="1"/>
</dbReference>
<feature type="compositionally biased region" description="Polar residues" evidence="2">
    <location>
        <begin position="647"/>
        <end position="661"/>
    </location>
</feature>
<dbReference type="InterPro" id="IPR031325">
    <property type="entry name" value="RHS_repeat"/>
</dbReference>
<comment type="caution">
    <text evidence="7">The sequence shown here is derived from an EMBL/GenBank/DDBJ whole genome shotgun (WGS) entry which is preliminary data.</text>
</comment>
<feature type="domain" description="DUF6531" evidence="5">
    <location>
        <begin position="92"/>
        <end position="169"/>
    </location>
</feature>
<accession>A0ABT3KTM7</accession>
<gene>
    <name evidence="7" type="ORF">D5039_11040</name>
</gene>
<evidence type="ECO:0000259" key="5">
    <source>
        <dbReference type="Pfam" id="PF20148"/>
    </source>
</evidence>